<name>A0A9N8HAN3_9STRA</name>
<keyword evidence="1" id="KW-0732">Signal</keyword>
<feature type="signal peptide" evidence="1">
    <location>
        <begin position="1"/>
        <end position="23"/>
    </location>
</feature>
<dbReference type="OrthoDB" id="187941at2759"/>
<evidence type="ECO:0000256" key="1">
    <source>
        <dbReference type="SAM" id="SignalP"/>
    </source>
</evidence>
<comment type="caution">
    <text evidence="2">The sequence shown here is derived from an EMBL/GenBank/DDBJ whole genome shotgun (WGS) entry which is preliminary data.</text>
</comment>
<gene>
    <name evidence="2" type="ORF">SEMRO_248_G098250.1</name>
</gene>
<protein>
    <submittedName>
        <fullName evidence="2">Uncharacterized protein</fullName>
    </submittedName>
</protein>
<organism evidence="2 3">
    <name type="scientific">Seminavis robusta</name>
    <dbReference type="NCBI Taxonomy" id="568900"/>
    <lineage>
        <taxon>Eukaryota</taxon>
        <taxon>Sar</taxon>
        <taxon>Stramenopiles</taxon>
        <taxon>Ochrophyta</taxon>
        <taxon>Bacillariophyta</taxon>
        <taxon>Bacillariophyceae</taxon>
        <taxon>Bacillariophycidae</taxon>
        <taxon>Naviculales</taxon>
        <taxon>Naviculaceae</taxon>
        <taxon>Seminavis</taxon>
    </lineage>
</organism>
<accession>A0A9N8HAN3</accession>
<dbReference type="EMBL" id="CAICTM010000247">
    <property type="protein sequence ID" value="CAB9505917.1"/>
    <property type="molecule type" value="Genomic_DNA"/>
</dbReference>
<feature type="chain" id="PRO_5040476182" evidence="1">
    <location>
        <begin position="24"/>
        <end position="155"/>
    </location>
</feature>
<proteinExistence type="predicted"/>
<dbReference type="Proteomes" id="UP001153069">
    <property type="component" value="Unassembled WGS sequence"/>
</dbReference>
<reference evidence="2" key="1">
    <citation type="submission" date="2020-06" db="EMBL/GenBank/DDBJ databases">
        <authorList>
            <consortium name="Plant Systems Biology data submission"/>
        </authorList>
    </citation>
    <scope>NUCLEOTIDE SEQUENCE</scope>
    <source>
        <strain evidence="2">D6</strain>
    </source>
</reference>
<evidence type="ECO:0000313" key="3">
    <source>
        <dbReference type="Proteomes" id="UP001153069"/>
    </source>
</evidence>
<dbReference type="AlphaFoldDB" id="A0A9N8HAN3"/>
<keyword evidence="3" id="KW-1185">Reference proteome</keyword>
<evidence type="ECO:0000313" key="2">
    <source>
        <dbReference type="EMBL" id="CAB9505917.1"/>
    </source>
</evidence>
<dbReference type="Pfam" id="PF11360">
    <property type="entry name" value="DUF3110"/>
    <property type="match status" value="1"/>
</dbReference>
<sequence>MTTVRIVSVCFTFFLLSVATAAAFSPTSRAFAVRQSTNPSSSRLFFGLGTIEKQEEQYLELAFNNANSVIPEAVYVIVYNPGAENEGVHTTEWPRGGGQYILMAFESPFECQHFAEMIAVGYPGWDDPVPTQYTAEQVQEYCQQMGWNLQLVPEF</sequence>
<dbReference type="InterPro" id="IPR021503">
    <property type="entry name" value="DUF3110"/>
</dbReference>